<accession>A0A2Z5FWF9</accession>
<dbReference type="KEGG" id="abas:ACPOL_1377"/>
<dbReference type="EMBL" id="CP030840">
    <property type="protein sequence ID" value="AXC10725.1"/>
    <property type="molecule type" value="Genomic_DNA"/>
</dbReference>
<dbReference type="Proteomes" id="UP000253606">
    <property type="component" value="Chromosome"/>
</dbReference>
<keyword evidence="1" id="KW-0812">Transmembrane</keyword>
<dbReference type="AlphaFoldDB" id="A0A2Z5FWF9"/>
<keyword evidence="3" id="KW-1185">Reference proteome</keyword>
<evidence type="ECO:0000313" key="3">
    <source>
        <dbReference type="Proteomes" id="UP000253606"/>
    </source>
</evidence>
<protein>
    <submittedName>
        <fullName evidence="2">Uncharacterized protein</fullName>
    </submittedName>
</protein>
<feature type="transmembrane region" description="Helical" evidence="1">
    <location>
        <begin position="15"/>
        <end position="32"/>
    </location>
</feature>
<keyword evidence="1" id="KW-1133">Transmembrane helix</keyword>
<evidence type="ECO:0000256" key="1">
    <source>
        <dbReference type="SAM" id="Phobius"/>
    </source>
</evidence>
<sequence>MAGSQLYRHRNSIGALWYASIMTIGFFALEVTQARVR</sequence>
<keyword evidence="1" id="KW-0472">Membrane</keyword>
<evidence type="ECO:0000313" key="2">
    <source>
        <dbReference type="EMBL" id="AXC10725.1"/>
    </source>
</evidence>
<proteinExistence type="predicted"/>
<name>A0A2Z5FWF9_9BACT</name>
<reference evidence="2 3" key="1">
    <citation type="journal article" date="2018" name="Front. Microbiol.">
        <title>Hydrolytic Capabilities as a Key to Environmental Success: Chitinolytic and Cellulolytic Acidobacteria From Acidic Sub-arctic Soils and Boreal Peatlands.</title>
        <authorList>
            <person name="Belova S.E."/>
            <person name="Ravin N.V."/>
            <person name="Pankratov T.A."/>
            <person name="Rakitin A.L."/>
            <person name="Ivanova A.A."/>
            <person name="Beletsky A.V."/>
            <person name="Mardanov A.V."/>
            <person name="Sinninghe Damste J.S."/>
            <person name="Dedysh S.N."/>
        </authorList>
    </citation>
    <scope>NUCLEOTIDE SEQUENCE [LARGE SCALE GENOMIC DNA]</scope>
    <source>
        <strain evidence="2 3">SBC82</strain>
    </source>
</reference>
<gene>
    <name evidence="2" type="ORF">ACPOL_1377</name>
</gene>
<organism evidence="2 3">
    <name type="scientific">Acidisarcina polymorpha</name>
    <dbReference type="NCBI Taxonomy" id="2211140"/>
    <lineage>
        <taxon>Bacteria</taxon>
        <taxon>Pseudomonadati</taxon>
        <taxon>Acidobacteriota</taxon>
        <taxon>Terriglobia</taxon>
        <taxon>Terriglobales</taxon>
        <taxon>Acidobacteriaceae</taxon>
        <taxon>Acidisarcina</taxon>
    </lineage>
</organism>